<evidence type="ECO:0000313" key="10">
    <source>
        <dbReference type="Proteomes" id="UP000033140"/>
    </source>
</evidence>
<reference evidence="9 10" key="3">
    <citation type="journal article" date="2015" name="Genome Announc.">
        <title>Draft Genome Sequence of the Archiascomycetous Yeast Saitoella complicata.</title>
        <authorList>
            <person name="Yamauchi K."/>
            <person name="Kondo S."/>
            <person name="Hamamoto M."/>
            <person name="Takahashi Y."/>
            <person name="Ogura Y."/>
            <person name="Hayashi T."/>
            <person name="Nishida H."/>
        </authorList>
    </citation>
    <scope>NUCLEOTIDE SEQUENCE [LARGE SCALE GENOMIC DNA]</scope>
    <source>
        <strain evidence="9 10">NRRL Y-17804</strain>
    </source>
</reference>
<name>A0A0E9NAH7_SAICN</name>
<dbReference type="EMBL" id="BACD03000003">
    <property type="protein sequence ID" value="GAO46395.1"/>
    <property type="molecule type" value="Genomic_DNA"/>
</dbReference>
<dbReference type="PANTHER" id="PTHR13215">
    <property type="entry name" value="RNA POLYMERASE II TRANSCRIPTIONAL COACTIVATOR"/>
    <property type="match status" value="1"/>
</dbReference>
<dbReference type="GO" id="GO:0060261">
    <property type="term" value="P:positive regulation of transcription initiation by RNA polymerase II"/>
    <property type="evidence" value="ECO:0007669"/>
    <property type="project" value="InterPro"/>
</dbReference>
<protein>
    <recommendedName>
        <fullName evidence="8">Transcriptional coactivator p15 (PC4) C-terminal domain-containing protein</fullName>
    </recommendedName>
</protein>
<evidence type="ECO:0000256" key="4">
    <source>
        <dbReference type="ARBA" id="ARBA00023125"/>
    </source>
</evidence>
<gene>
    <name evidence="9" type="ORF">G7K_0626-t1</name>
</gene>
<proteinExistence type="inferred from homology"/>
<reference evidence="9 10" key="2">
    <citation type="journal article" date="2014" name="J. Gen. Appl. Microbiol.">
        <title>The early diverging ascomycetous budding yeast Saitoella complicata has three histone deacetylases belonging to the Clr6, Hos2, and Rpd3 lineages.</title>
        <authorList>
            <person name="Nishida H."/>
            <person name="Matsumoto T."/>
            <person name="Kondo S."/>
            <person name="Hamamoto M."/>
            <person name="Yoshikawa H."/>
        </authorList>
    </citation>
    <scope>NUCLEOTIDE SEQUENCE [LARGE SCALE GENOMIC DNA]</scope>
    <source>
        <strain evidence="9 10">NRRL Y-17804</strain>
    </source>
</reference>
<comment type="similarity">
    <text evidence="2">Belongs to the transcriptional coactivator PC4 family.</text>
</comment>
<evidence type="ECO:0000313" key="9">
    <source>
        <dbReference type="EMBL" id="GAO46395.1"/>
    </source>
</evidence>
<feature type="compositionally biased region" description="Basic and acidic residues" evidence="7">
    <location>
        <begin position="38"/>
        <end position="61"/>
    </location>
</feature>
<dbReference type="GO" id="GO:0005634">
    <property type="term" value="C:nucleus"/>
    <property type="evidence" value="ECO:0007669"/>
    <property type="project" value="UniProtKB-SubCell"/>
</dbReference>
<dbReference type="STRING" id="698492.A0A0E9NAH7"/>
<dbReference type="InterPro" id="IPR009044">
    <property type="entry name" value="ssDNA-bd_transcriptional_reg"/>
</dbReference>
<keyword evidence="10" id="KW-1185">Reference proteome</keyword>
<organism evidence="9 10">
    <name type="scientific">Saitoella complicata (strain BCRC 22490 / CBS 7301 / JCM 7358 / NBRC 10748 / NRRL Y-17804)</name>
    <dbReference type="NCBI Taxonomy" id="698492"/>
    <lineage>
        <taxon>Eukaryota</taxon>
        <taxon>Fungi</taxon>
        <taxon>Dikarya</taxon>
        <taxon>Ascomycota</taxon>
        <taxon>Taphrinomycotina</taxon>
        <taxon>Taphrinomycotina incertae sedis</taxon>
        <taxon>Saitoella</taxon>
    </lineage>
</organism>
<comment type="subcellular location">
    <subcellularLocation>
        <location evidence="1">Nucleus</location>
    </subcellularLocation>
</comment>
<keyword evidence="3" id="KW-0805">Transcription regulation</keyword>
<dbReference type="GO" id="GO:0003677">
    <property type="term" value="F:DNA binding"/>
    <property type="evidence" value="ECO:0007669"/>
    <property type="project" value="UniProtKB-KW"/>
</dbReference>
<comment type="caution">
    <text evidence="9">The sequence shown here is derived from an EMBL/GenBank/DDBJ whole genome shotgun (WGS) entry which is preliminary data.</text>
</comment>
<dbReference type="InterPro" id="IPR003173">
    <property type="entry name" value="PC4_C"/>
</dbReference>
<keyword evidence="5" id="KW-0804">Transcription</keyword>
<reference evidence="9 10" key="1">
    <citation type="journal article" date="2011" name="J. Gen. Appl. Microbiol.">
        <title>Draft genome sequencing of the enigmatic yeast Saitoella complicata.</title>
        <authorList>
            <person name="Nishida H."/>
            <person name="Hamamoto M."/>
            <person name="Sugiyama J."/>
        </authorList>
    </citation>
    <scope>NUCLEOTIDE SEQUENCE [LARGE SCALE GENOMIC DNA]</scope>
    <source>
        <strain evidence="9 10">NRRL Y-17804</strain>
    </source>
</reference>
<dbReference type="AlphaFoldDB" id="A0A0E9NAH7"/>
<evidence type="ECO:0000256" key="1">
    <source>
        <dbReference type="ARBA" id="ARBA00004123"/>
    </source>
</evidence>
<feature type="domain" description="Transcriptional coactivator p15 (PC4) C-terminal" evidence="8">
    <location>
        <begin position="95"/>
        <end position="144"/>
    </location>
</feature>
<evidence type="ECO:0000256" key="2">
    <source>
        <dbReference type="ARBA" id="ARBA00009001"/>
    </source>
</evidence>
<dbReference type="SUPFAM" id="SSF54447">
    <property type="entry name" value="ssDNA-binding transcriptional regulator domain"/>
    <property type="match status" value="1"/>
</dbReference>
<dbReference type="GO" id="GO:0003713">
    <property type="term" value="F:transcription coactivator activity"/>
    <property type="evidence" value="ECO:0007669"/>
    <property type="project" value="InterPro"/>
</dbReference>
<evidence type="ECO:0000259" key="8">
    <source>
        <dbReference type="Pfam" id="PF02229"/>
    </source>
</evidence>
<evidence type="ECO:0000256" key="5">
    <source>
        <dbReference type="ARBA" id="ARBA00023163"/>
    </source>
</evidence>
<keyword evidence="6" id="KW-0539">Nucleus</keyword>
<evidence type="ECO:0000256" key="7">
    <source>
        <dbReference type="SAM" id="MobiDB-lite"/>
    </source>
</evidence>
<evidence type="ECO:0000256" key="6">
    <source>
        <dbReference type="ARBA" id="ARBA00023242"/>
    </source>
</evidence>
<feature type="region of interest" description="Disordered" evidence="7">
    <location>
        <begin position="16"/>
        <end position="74"/>
    </location>
</feature>
<dbReference type="Gene3D" id="2.30.31.10">
    <property type="entry name" value="Transcriptional Coactivator Pc4, Chain A"/>
    <property type="match status" value="1"/>
</dbReference>
<sequence>MFRLIPTTRVRAVNSTLGSQLARRTNHSGSSDRGYGYGHDKDSQSPRRERRSGAFERRGAELEDTPVKPPTKVAPELIGKKQLDAKSNSYWEIGGSFRRVSVEPFENQILVSIRQFVQDEIDPAKFYPTKKGISLTVEQWKVLKGCMAEIDEAVDEMGRKGGQEGERFGEQ</sequence>
<feature type="compositionally biased region" description="Polar residues" evidence="7">
    <location>
        <begin position="16"/>
        <end position="31"/>
    </location>
</feature>
<accession>A0A0E9NAH7</accession>
<dbReference type="InterPro" id="IPR045125">
    <property type="entry name" value="Sub1/Tcp4-like"/>
</dbReference>
<keyword evidence="4" id="KW-0238">DNA-binding</keyword>
<dbReference type="Proteomes" id="UP000033140">
    <property type="component" value="Unassembled WGS sequence"/>
</dbReference>
<evidence type="ECO:0000256" key="3">
    <source>
        <dbReference type="ARBA" id="ARBA00023015"/>
    </source>
</evidence>
<dbReference type="Pfam" id="PF02229">
    <property type="entry name" value="PC4"/>
    <property type="match status" value="1"/>
</dbReference>